<dbReference type="KEGG" id="bdr:105223664"/>
<proteinExistence type="predicted"/>
<dbReference type="AlphaFoldDB" id="A0A034WJC8"/>
<reference evidence="2" key="1">
    <citation type="journal article" date="2014" name="BMC Genomics">
        <title>Characterizing the developmental transcriptome of the oriental fruit fly, Bactrocera dorsalis (Diptera: Tephritidae) through comparative genomic analysis with Drosophila melanogaster utilizing modENCODE datasets.</title>
        <authorList>
            <person name="Geib S.M."/>
            <person name="Calla B."/>
            <person name="Hall B."/>
            <person name="Hou S."/>
            <person name="Manoukis N.C."/>
        </authorList>
    </citation>
    <scope>NUCLEOTIDE SEQUENCE</scope>
    <source>
        <strain evidence="2">Punador</strain>
    </source>
</reference>
<sequence length="459" mass="51684">MKSQRFLSNYKCECYGHTFCNCPDKTMQSSMFMENVYDVAETLAQIMVICGIHQAKAKAAIDVIIYSFIHYDEIRHRIDTVPRKRLCKEDLIHDLGRKCLMSRMEAQLTYSIIKRAFKAFYHGTSEGGIRNPMLEAQMVHSQECLWVHAAKRTAQIYASYEGMFFTAQKNYESLIKCVYKKLYDRMQSRSSPLVLSDCSCTGCVQRTVVELPKPSKSMYSIHGPINEEDSTNLRVLPVVSGSDLDHTCDVKGYVSTKGFRTDDGTVSSTSVNLPRCYKCNCPRLICDCDVELETGVVNVECGQGPYKCQWVRMDDNDEVLKKPCLELPEDHECPIDCDGESAICDPECECDCESCECQPEESSDYDEPETVDEKAEEEEQFSIEPTSSIQCNTSGHGLPGEYDDCRVPIAHVVEEEAEQPTTIATVVEHKNEGSLTSTEVAGDEENEVVEINKLLGTMI</sequence>
<name>A0A034WJC8_BACDO</name>
<evidence type="ECO:0000313" key="2">
    <source>
        <dbReference type="EMBL" id="JAC54462.1"/>
    </source>
</evidence>
<protein>
    <submittedName>
        <fullName evidence="2">Uncharacterized protein</fullName>
    </submittedName>
</protein>
<dbReference type="OrthoDB" id="7880482at2759"/>
<dbReference type="RefSeq" id="XP_011199739.2">
    <property type="nucleotide sequence ID" value="XM_011201437.2"/>
</dbReference>
<dbReference type="GeneID" id="105223664"/>
<feature type="compositionally biased region" description="Polar residues" evidence="1">
    <location>
        <begin position="383"/>
        <end position="393"/>
    </location>
</feature>
<organism evidence="2">
    <name type="scientific">Bactrocera dorsalis</name>
    <name type="common">Oriental fruit fly</name>
    <name type="synonym">Dacus dorsalis</name>
    <dbReference type="NCBI Taxonomy" id="27457"/>
    <lineage>
        <taxon>Eukaryota</taxon>
        <taxon>Metazoa</taxon>
        <taxon>Ecdysozoa</taxon>
        <taxon>Arthropoda</taxon>
        <taxon>Hexapoda</taxon>
        <taxon>Insecta</taxon>
        <taxon>Pterygota</taxon>
        <taxon>Neoptera</taxon>
        <taxon>Endopterygota</taxon>
        <taxon>Diptera</taxon>
        <taxon>Brachycera</taxon>
        <taxon>Muscomorpha</taxon>
        <taxon>Tephritoidea</taxon>
        <taxon>Tephritidae</taxon>
        <taxon>Bactrocera</taxon>
        <taxon>Bactrocera</taxon>
    </lineage>
</organism>
<accession>A0A034WJC8</accession>
<feature type="region of interest" description="Disordered" evidence="1">
    <location>
        <begin position="358"/>
        <end position="393"/>
    </location>
</feature>
<feature type="compositionally biased region" description="Acidic residues" evidence="1">
    <location>
        <begin position="358"/>
        <end position="381"/>
    </location>
</feature>
<evidence type="ECO:0000256" key="1">
    <source>
        <dbReference type="SAM" id="MobiDB-lite"/>
    </source>
</evidence>
<dbReference type="EMBL" id="GAKP01004490">
    <property type="protein sequence ID" value="JAC54462.1"/>
    <property type="molecule type" value="Transcribed_RNA"/>
</dbReference>